<proteinExistence type="predicted"/>
<gene>
    <name evidence="1" type="ORF">BN53_00355</name>
</gene>
<evidence type="ECO:0000313" key="2">
    <source>
        <dbReference type="Proteomes" id="UP000009311"/>
    </source>
</evidence>
<keyword evidence="2" id="KW-1185">Reference proteome</keyword>
<comment type="caution">
    <text evidence="1">The sequence shown here is derived from an EMBL/GenBank/DDBJ whole genome shotgun (WGS) entry which is preliminary data.</text>
</comment>
<dbReference type="STRING" id="1423790.BN53_00355"/>
<reference evidence="1 2" key="1">
    <citation type="submission" date="2012-06" db="EMBL/GenBank/DDBJ databases">
        <title>Draft Genome Sequence of Lactobacillus pasteurii CRBIP 24.76T.</title>
        <authorList>
            <person name="Cousin S."/>
            <person name="Bouchier C."/>
            <person name="Loux V."/>
            <person name="Ma L."/>
            <person name="Creno S."/>
            <person name="Bizet C."/>
            <person name="Clermont D."/>
        </authorList>
    </citation>
    <scope>NUCLEOTIDE SEQUENCE [LARGE SCALE GENOMIC DNA]</scope>
    <source>
        <strain evidence="2">CRBIP 24.76T</strain>
    </source>
</reference>
<dbReference type="Proteomes" id="UP000009311">
    <property type="component" value="Unassembled WGS sequence"/>
</dbReference>
<organism evidence="1 2">
    <name type="scientific">Lactobacillus pasteurii DSM 23907 = CRBIP 24.76</name>
    <dbReference type="NCBI Taxonomy" id="1423790"/>
    <lineage>
        <taxon>Bacteria</taxon>
        <taxon>Bacillati</taxon>
        <taxon>Bacillota</taxon>
        <taxon>Bacilli</taxon>
        <taxon>Lactobacillales</taxon>
        <taxon>Lactobacillaceae</taxon>
        <taxon>Lactobacillus</taxon>
    </lineage>
</organism>
<dbReference type="EMBL" id="CAKD01000006">
    <property type="protein sequence ID" value="CCI84573.1"/>
    <property type="molecule type" value="Genomic_DNA"/>
</dbReference>
<dbReference type="AlphaFoldDB" id="I7LD47"/>
<evidence type="ECO:0000313" key="1">
    <source>
        <dbReference type="EMBL" id="CCI84573.1"/>
    </source>
</evidence>
<sequence>MLEGVFWLGGRMLMRPLQKLITLKWVDSKYPLTASRIDKNRKNRKDK</sequence>
<name>I7LD47_9LACO</name>
<accession>I7LD47</accession>
<protein>
    <submittedName>
        <fullName evidence="1">Uncharacterized protein</fullName>
    </submittedName>
</protein>